<feature type="transmembrane region" description="Helical" evidence="6">
    <location>
        <begin position="95"/>
        <end position="112"/>
    </location>
</feature>
<dbReference type="AlphaFoldDB" id="A0A6P1NN15"/>
<reference evidence="8 9" key="1">
    <citation type="submission" date="2020-01" db="EMBL/GenBank/DDBJ databases">
        <title>Pseudarthrobacter psychrotolerans sp. nov., isolated from antarctic soil.</title>
        <authorList>
            <person name="Shin Y."/>
            <person name="Park W."/>
        </authorList>
    </citation>
    <scope>NUCLEOTIDE SEQUENCE [LARGE SCALE GENOMIC DNA]</scope>
    <source>
        <strain evidence="8 9">YJ56</strain>
    </source>
</reference>
<evidence type="ECO:0000256" key="4">
    <source>
        <dbReference type="ARBA" id="ARBA00022989"/>
    </source>
</evidence>
<evidence type="ECO:0000313" key="8">
    <source>
        <dbReference type="EMBL" id="QHK19914.1"/>
    </source>
</evidence>
<dbReference type="Proteomes" id="UP000464186">
    <property type="component" value="Chromosome"/>
</dbReference>
<feature type="transmembrane region" description="Helical" evidence="6">
    <location>
        <begin position="259"/>
        <end position="281"/>
    </location>
</feature>
<dbReference type="EMBL" id="CP047898">
    <property type="protein sequence ID" value="QHK19914.1"/>
    <property type="molecule type" value="Genomic_DNA"/>
</dbReference>
<evidence type="ECO:0000259" key="7">
    <source>
        <dbReference type="Pfam" id="PF00482"/>
    </source>
</evidence>
<feature type="domain" description="Type II secretion system protein GspF" evidence="7">
    <location>
        <begin position="155"/>
        <end position="280"/>
    </location>
</feature>
<keyword evidence="5 6" id="KW-0472">Membrane</keyword>
<keyword evidence="2" id="KW-1003">Cell membrane</keyword>
<keyword evidence="3 6" id="KW-0812">Transmembrane</keyword>
<evidence type="ECO:0000256" key="6">
    <source>
        <dbReference type="SAM" id="Phobius"/>
    </source>
</evidence>
<keyword evidence="4 6" id="KW-1133">Transmembrane helix</keyword>
<sequence length="361" mass="39118">MNPLILLSVFLVCVPVAGLAWSLLTADHKGQVATAELLSRGAALSGVVAPPRTSLLESIGRRLTPPAYVAFLDKLLSLAGRPASMPLGKVLGSKLAIGLAGASLGIYLAAVGSTPMMKLAGIFLLFLGYFIPDLMLYSKGLERQKAMQLELANTLDQMLISVEAGLGFEGAMARAGENGKGPLADELVRTLQDMQVGRSRRESYQALAERTSIQELRSFVQAVVQADAYGIAISRVLRIQAKVMRVKRRQRAEEKAMKLPVMILFPLLFFIFPVLFIAILGQRLSTRLSRSVANSRLIREVKDDSRFPQDLLKMGSPVTTGSSLEAWTVHHPPPAAGVSLPSRRPRGLLRAWALASGRRAK</sequence>
<dbReference type="InterPro" id="IPR018076">
    <property type="entry name" value="T2SS_GspF_dom"/>
</dbReference>
<dbReference type="Pfam" id="PF00482">
    <property type="entry name" value="T2SSF"/>
    <property type="match status" value="1"/>
</dbReference>
<accession>A0A6P1NN15</accession>
<dbReference type="PANTHER" id="PTHR35007:SF2">
    <property type="entry name" value="PILUS ASSEMBLE PROTEIN"/>
    <property type="match status" value="1"/>
</dbReference>
<evidence type="ECO:0000256" key="2">
    <source>
        <dbReference type="ARBA" id="ARBA00022475"/>
    </source>
</evidence>
<name>A0A6P1NN15_9MICC</name>
<feature type="transmembrane region" description="Helical" evidence="6">
    <location>
        <begin position="119"/>
        <end position="137"/>
    </location>
</feature>
<dbReference type="PANTHER" id="PTHR35007">
    <property type="entry name" value="INTEGRAL MEMBRANE PROTEIN-RELATED"/>
    <property type="match status" value="1"/>
</dbReference>
<organism evidence="8 9">
    <name type="scientific">Pseudarthrobacter psychrotolerans</name>
    <dbReference type="NCBI Taxonomy" id="2697569"/>
    <lineage>
        <taxon>Bacteria</taxon>
        <taxon>Bacillati</taxon>
        <taxon>Actinomycetota</taxon>
        <taxon>Actinomycetes</taxon>
        <taxon>Micrococcales</taxon>
        <taxon>Micrococcaceae</taxon>
        <taxon>Pseudarthrobacter</taxon>
    </lineage>
</organism>
<evidence type="ECO:0000256" key="1">
    <source>
        <dbReference type="ARBA" id="ARBA00004651"/>
    </source>
</evidence>
<evidence type="ECO:0000313" key="9">
    <source>
        <dbReference type="Proteomes" id="UP000464186"/>
    </source>
</evidence>
<gene>
    <name evidence="8" type="ORF">GU243_09415</name>
</gene>
<proteinExistence type="predicted"/>
<evidence type="ECO:0000256" key="5">
    <source>
        <dbReference type="ARBA" id="ARBA00023136"/>
    </source>
</evidence>
<protein>
    <submittedName>
        <fullName evidence="8">Type II secretion system F family protein</fullName>
    </submittedName>
</protein>
<evidence type="ECO:0000256" key="3">
    <source>
        <dbReference type="ARBA" id="ARBA00022692"/>
    </source>
</evidence>
<keyword evidence="9" id="KW-1185">Reference proteome</keyword>
<dbReference type="GO" id="GO:0005886">
    <property type="term" value="C:plasma membrane"/>
    <property type="evidence" value="ECO:0007669"/>
    <property type="project" value="UniProtKB-SubCell"/>
</dbReference>
<dbReference type="KEGG" id="psey:GU243_09415"/>
<comment type="subcellular location">
    <subcellularLocation>
        <location evidence="1">Cell membrane</location>
        <topology evidence="1">Multi-pass membrane protein</topology>
    </subcellularLocation>
</comment>